<evidence type="ECO:0000256" key="1">
    <source>
        <dbReference type="SAM" id="MobiDB-lite"/>
    </source>
</evidence>
<dbReference type="EMBL" id="QKWP01004490">
    <property type="protein sequence ID" value="RIB00325.1"/>
    <property type="molecule type" value="Genomic_DNA"/>
</dbReference>
<gene>
    <name evidence="2" type="ORF">C2G38_1236310</name>
</gene>
<accession>A0A397TQ63</accession>
<comment type="caution">
    <text evidence="2">The sequence shown here is derived from an EMBL/GenBank/DDBJ whole genome shotgun (WGS) entry which is preliminary data.</text>
</comment>
<feature type="region of interest" description="Disordered" evidence="1">
    <location>
        <begin position="22"/>
        <end position="53"/>
    </location>
</feature>
<dbReference type="AlphaFoldDB" id="A0A397TQ63"/>
<dbReference type="Proteomes" id="UP000266673">
    <property type="component" value="Unassembled WGS sequence"/>
</dbReference>
<protein>
    <submittedName>
        <fullName evidence="2">Uncharacterized protein</fullName>
    </submittedName>
</protein>
<evidence type="ECO:0000313" key="2">
    <source>
        <dbReference type="EMBL" id="RIB00325.1"/>
    </source>
</evidence>
<proteinExistence type="predicted"/>
<organism evidence="2 3">
    <name type="scientific">Gigaspora rosea</name>
    <dbReference type="NCBI Taxonomy" id="44941"/>
    <lineage>
        <taxon>Eukaryota</taxon>
        <taxon>Fungi</taxon>
        <taxon>Fungi incertae sedis</taxon>
        <taxon>Mucoromycota</taxon>
        <taxon>Glomeromycotina</taxon>
        <taxon>Glomeromycetes</taxon>
        <taxon>Diversisporales</taxon>
        <taxon>Gigasporaceae</taxon>
        <taxon>Gigaspora</taxon>
    </lineage>
</organism>
<sequence>MVSRDTKTRDRRNHKIQAVTHVKVTQRRDHQSKGGHRITGNITRHTNKPPKIRHKYQDPKLYKLCSEFLKNLFAPPKPATTESLRQNKHLDSALGCDCGSQRNSNC</sequence>
<name>A0A397TQ63_9GLOM</name>
<evidence type="ECO:0000313" key="3">
    <source>
        <dbReference type="Proteomes" id="UP000266673"/>
    </source>
</evidence>
<reference evidence="2 3" key="1">
    <citation type="submission" date="2018-06" db="EMBL/GenBank/DDBJ databases">
        <title>Comparative genomics reveals the genomic features of Rhizophagus irregularis, R. cerebriforme, R. diaphanum and Gigaspora rosea, and their symbiotic lifestyle signature.</title>
        <authorList>
            <person name="Morin E."/>
            <person name="San Clemente H."/>
            <person name="Chen E.C.H."/>
            <person name="De La Providencia I."/>
            <person name="Hainaut M."/>
            <person name="Kuo A."/>
            <person name="Kohler A."/>
            <person name="Murat C."/>
            <person name="Tang N."/>
            <person name="Roy S."/>
            <person name="Loubradou J."/>
            <person name="Henrissat B."/>
            <person name="Grigoriev I.V."/>
            <person name="Corradi N."/>
            <person name="Roux C."/>
            <person name="Martin F.M."/>
        </authorList>
    </citation>
    <scope>NUCLEOTIDE SEQUENCE [LARGE SCALE GENOMIC DNA]</scope>
    <source>
        <strain evidence="2 3">DAOM 194757</strain>
    </source>
</reference>
<keyword evidence="3" id="KW-1185">Reference proteome</keyword>